<feature type="region of interest" description="Disordered" evidence="3">
    <location>
        <begin position="26"/>
        <end position="61"/>
    </location>
</feature>
<dbReference type="GO" id="GO:0005929">
    <property type="term" value="C:cilium"/>
    <property type="evidence" value="ECO:0007669"/>
    <property type="project" value="TreeGrafter"/>
</dbReference>
<dbReference type="GO" id="GO:0035721">
    <property type="term" value="P:intraciliary retrograde transport"/>
    <property type="evidence" value="ECO:0007669"/>
    <property type="project" value="TreeGrafter"/>
</dbReference>
<proteinExistence type="inferred from homology"/>
<dbReference type="EMBL" id="SUNJ01008205">
    <property type="protein sequence ID" value="TPP61403.1"/>
    <property type="molecule type" value="Genomic_DNA"/>
</dbReference>
<keyword evidence="4" id="KW-0282">Flagellum</keyword>
<sequence>MAAGVRDVKHFISVAQLGTLQDILQDDGRESQRKQKEFLSGSPTQTKNSKHTFSDLELQDPLSLPPTRKFGGWGQDGVASGQAAYGRRAQTQMSNSLNLLETKDSDDELNIPVIPDLAGSDEPMSIAATAEPPSVIMNRIVSYRELDQDLAKRAAFAGFDRNIDLKLLTRYLLPESEVQETDEAWDWDRLFADISEQKSNECLS</sequence>
<keyword evidence="4" id="KW-0969">Cilium</keyword>
<dbReference type="Proteomes" id="UP000316759">
    <property type="component" value="Unassembled WGS sequence"/>
</dbReference>
<reference evidence="4 5" key="1">
    <citation type="submission" date="2019-04" db="EMBL/GenBank/DDBJ databases">
        <title>Annotation for the trematode Fasciola gigantica.</title>
        <authorList>
            <person name="Choi Y.-J."/>
        </authorList>
    </citation>
    <scope>NUCLEOTIDE SEQUENCE [LARGE SCALE GENOMIC DNA]</scope>
    <source>
        <strain evidence="4">Uganda_cow_1</strain>
    </source>
</reference>
<dbReference type="STRING" id="46835.A0A504YJJ7"/>
<evidence type="ECO:0000313" key="5">
    <source>
        <dbReference type="Proteomes" id="UP000316759"/>
    </source>
</evidence>
<dbReference type="InterPro" id="IPR029302">
    <property type="entry name" value="IFT43"/>
</dbReference>
<name>A0A504YJJ7_FASGI</name>
<dbReference type="PANTHER" id="PTHR33724">
    <property type="entry name" value="INTRAFLAGELLAR TRANSPORT PROTEIN 43 HOMOLOG"/>
    <property type="match status" value="1"/>
</dbReference>
<dbReference type="PANTHER" id="PTHR33724:SF1">
    <property type="entry name" value="INTRAFLAGELLAR TRANSPORT PROTEIN 43 HOMOLOG"/>
    <property type="match status" value="1"/>
</dbReference>
<keyword evidence="5" id="KW-1185">Reference proteome</keyword>
<keyword evidence="2" id="KW-0970">Cilium biogenesis/degradation</keyword>
<comment type="caution">
    <text evidence="4">The sequence shown here is derived from an EMBL/GenBank/DDBJ whole genome shotgun (WGS) entry which is preliminary data.</text>
</comment>
<dbReference type="OrthoDB" id="206950at2759"/>
<evidence type="ECO:0000256" key="2">
    <source>
        <dbReference type="ARBA" id="ARBA00022794"/>
    </source>
</evidence>
<protein>
    <submittedName>
        <fullName evidence="4">Intraflagellar transport protein 43 A</fullName>
    </submittedName>
</protein>
<evidence type="ECO:0000256" key="1">
    <source>
        <dbReference type="ARBA" id="ARBA00007563"/>
    </source>
</evidence>
<dbReference type="GO" id="GO:0030991">
    <property type="term" value="C:intraciliary transport particle A"/>
    <property type="evidence" value="ECO:0007669"/>
    <property type="project" value="InterPro"/>
</dbReference>
<comment type="similarity">
    <text evidence="1">Belongs to the IFT43 family.</text>
</comment>
<dbReference type="AlphaFoldDB" id="A0A504YJJ7"/>
<evidence type="ECO:0000313" key="4">
    <source>
        <dbReference type="EMBL" id="TPP61403.1"/>
    </source>
</evidence>
<dbReference type="Pfam" id="PF15305">
    <property type="entry name" value="IFT43"/>
    <property type="match status" value="1"/>
</dbReference>
<gene>
    <name evidence="4" type="ORF">FGIG_08759</name>
</gene>
<evidence type="ECO:0000256" key="3">
    <source>
        <dbReference type="SAM" id="MobiDB-lite"/>
    </source>
</evidence>
<accession>A0A504YJJ7</accession>
<organism evidence="4 5">
    <name type="scientific">Fasciola gigantica</name>
    <name type="common">Giant liver fluke</name>
    <dbReference type="NCBI Taxonomy" id="46835"/>
    <lineage>
        <taxon>Eukaryota</taxon>
        <taxon>Metazoa</taxon>
        <taxon>Spiralia</taxon>
        <taxon>Lophotrochozoa</taxon>
        <taxon>Platyhelminthes</taxon>
        <taxon>Trematoda</taxon>
        <taxon>Digenea</taxon>
        <taxon>Plagiorchiida</taxon>
        <taxon>Echinostomata</taxon>
        <taxon>Echinostomatoidea</taxon>
        <taxon>Fasciolidae</taxon>
        <taxon>Fasciola</taxon>
    </lineage>
</organism>
<keyword evidence="4" id="KW-0966">Cell projection</keyword>
<feature type="compositionally biased region" description="Basic and acidic residues" evidence="3">
    <location>
        <begin position="26"/>
        <end position="37"/>
    </location>
</feature>